<feature type="compositionally biased region" description="Low complexity" evidence="1">
    <location>
        <begin position="1"/>
        <end position="25"/>
    </location>
</feature>
<reference evidence="2 3" key="1">
    <citation type="submission" date="2017-09" db="EMBL/GenBank/DDBJ databases">
        <title>Genome sequencing of Besnoitia besnoiti strain Bb-Ger1.</title>
        <authorList>
            <person name="Schares G."/>
            <person name="Venepally P."/>
            <person name="Lorenzi H.A."/>
        </authorList>
    </citation>
    <scope>NUCLEOTIDE SEQUENCE [LARGE SCALE GENOMIC DNA]</scope>
    <source>
        <strain evidence="2 3">Bb-Ger1</strain>
    </source>
</reference>
<protein>
    <submittedName>
        <fullName evidence="2">Uncharacterized protein</fullName>
    </submittedName>
</protein>
<feature type="compositionally biased region" description="Low complexity" evidence="1">
    <location>
        <begin position="911"/>
        <end position="929"/>
    </location>
</feature>
<keyword evidence="3" id="KW-1185">Reference proteome</keyword>
<evidence type="ECO:0000313" key="2">
    <source>
        <dbReference type="EMBL" id="PFH32946.1"/>
    </source>
</evidence>
<sequence>MPPSSLSLPASSAGPPSSRGPSRSSCTRLKASTSSPEKTSLAPVPASSPSDDRQDRRGAAERGATLLSKPAPSSEVGAPKLQESHPQDAEISQTGTVGSRAWTEEGRTPEETPPGDGLNSRDASAAVKAATRLASSSATCPPTAPPSAASAASVFSARRRPSLGSSAPFLPPRAAAPSSSAASAKFEDKLSRSARPKKDARLLLAAMSSMLLSETKESATREAEKRRKEEKKGTNLPLQPPRAEAASAASSAKSEASLGTDHAARGGQGNRGKAEEGENAPASEEKKQKIKREIQQLCMQLMLRSSQVSAASQKEDGDRQASEGEEKKTMKEAAAAASAALPPPRLRSAVSLAALPSAEKRNFPRPHTPVASAPRLSHSCVLPSRAAKPSRASSLAGEGLRRGTASLTRGSTRRCSSSATPAASAASAGSAATSRVSAGAARVPSKLLLPHVKARAALGEGEKGEVCREFPSLPTACAASPAAELLLRREAQMALVHQQLTQSDAGSRPAFASFSPDQDFSGWVSLPRLSSPPTPSSASASSPSLSLTSSSASSSASSFFRGEEVYVSRHTLTRSSVAQPSTLTDARGDRVCIQAQLLEQVLAGAQPRQVFEYFFGHGVPIDASVSRFLEKRRLQNTLRRVKEHLEKKLPEFFASKGLPCLATAAPFTLFRAAFWYLAQVAQSVSSRGSSRALGLQRSGGGLRALPTPVAPPPTPVAPPPTSASALGALFALAPPGSPSRYLTQTALAEALDSLQWWPAEINAVDRKEVLLCLALADEDLHPKAAMARDRLLPQGVSERGWIFGFLTVPYNLPDWPVTQDLLPPDPRPTAALPFLLSPASAPSSSSSLRCAPYFLLHAPQAACVPAAARACFCGFLHLCRLALLICSAFGEKVNRRFPQLLLRLSTLGDEASPPRAAATPPGRAGAPADGAKRKARDALAPAPLGVSPYALSEVALASPQRDPGAARGRASARDDRDKKSKTRTASNATPSRLDSERLEDSKAAKKKRCKLPAWHLCQDVLLSRLVSLEEIQVSLDLVIPAPWVFAALQFIIGTTSRGLTPVEWLALLHPCSPLALPLDADEIVSRFDAKFQLQGLSRAASASFAAPSFMENNFLSFFTLSHAAPPPSTADDSRCRVCGLKLGAQLEEEEFETRREARGASPPPGEGGAQPRTQPPFAAASSDARSRLGLHWDSFVEEKERKKGAGGASAKPAPFAAPPGPPSREAPEEAAGDRLEGSIAASLPFFAFLSEDEKSILLQKERVYGETYRFLGTHLAEFFDSEATKKAFNRLATAAVSASVIEPGMPQGGTRALLPLVKAGGSCCFDVYALRACCRLFFNIFAKSSLFALLHDLV</sequence>
<feature type="compositionally biased region" description="Low complexity" evidence="1">
    <location>
        <begin position="382"/>
        <end position="396"/>
    </location>
</feature>
<feature type="region of interest" description="Disordered" evidence="1">
    <location>
        <begin position="1148"/>
        <end position="1183"/>
    </location>
</feature>
<feature type="compositionally biased region" description="Basic and acidic residues" evidence="1">
    <location>
        <begin position="283"/>
        <end position="293"/>
    </location>
</feature>
<feature type="region of interest" description="Disordered" evidence="1">
    <location>
        <begin position="1"/>
        <end position="197"/>
    </location>
</feature>
<feature type="compositionally biased region" description="Low complexity" evidence="1">
    <location>
        <begin position="416"/>
        <end position="431"/>
    </location>
</feature>
<dbReference type="GeneID" id="40313071"/>
<dbReference type="OrthoDB" id="378331at2759"/>
<dbReference type="InterPro" id="IPR051425">
    <property type="entry name" value="Formin_Homology"/>
</dbReference>
<proteinExistence type="predicted"/>
<feature type="region of interest" description="Disordered" evidence="1">
    <location>
        <begin position="305"/>
        <end position="431"/>
    </location>
</feature>
<feature type="region of interest" description="Disordered" evidence="1">
    <location>
        <begin position="209"/>
        <end position="293"/>
    </location>
</feature>
<evidence type="ECO:0000256" key="1">
    <source>
        <dbReference type="SAM" id="MobiDB-lite"/>
    </source>
</evidence>
<evidence type="ECO:0000313" key="3">
    <source>
        <dbReference type="Proteomes" id="UP000224006"/>
    </source>
</evidence>
<feature type="region of interest" description="Disordered" evidence="1">
    <location>
        <begin position="1199"/>
        <end position="1233"/>
    </location>
</feature>
<comment type="caution">
    <text evidence="2">The sequence shown here is derived from an EMBL/GenBank/DDBJ whole genome shotgun (WGS) entry which is preliminary data.</text>
</comment>
<name>A0A2A9MAI3_BESBE</name>
<feature type="compositionally biased region" description="Low complexity" evidence="1">
    <location>
        <begin position="243"/>
        <end position="257"/>
    </location>
</feature>
<feature type="compositionally biased region" description="Pro residues" evidence="1">
    <location>
        <begin position="1215"/>
        <end position="1224"/>
    </location>
</feature>
<dbReference type="RefSeq" id="XP_029216955.1">
    <property type="nucleotide sequence ID" value="XM_029366495.1"/>
</dbReference>
<feature type="compositionally biased region" description="Basic and acidic residues" evidence="1">
    <location>
        <begin position="50"/>
        <end position="60"/>
    </location>
</feature>
<gene>
    <name evidence="2" type="ORF">BESB_081450</name>
</gene>
<organism evidence="2 3">
    <name type="scientific">Besnoitia besnoiti</name>
    <name type="common">Apicomplexan protozoan</name>
    <dbReference type="NCBI Taxonomy" id="94643"/>
    <lineage>
        <taxon>Eukaryota</taxon>
        <taxon>Sar</taxon>
        <taxon>Alveolata</taxon>
        <taxon>Apicomplexa</taxon>
        <taxon>Conoidasida</taxon>
        <taxon>Coccidia</taxon>
        <taxon>Eucoccidiorida</taxon>
        <taxon>Eimeriorina</taxon>
        <taxon>Sarcocystidae</taxon>
        <taxon>Besnoitia</taxon>
    </lineage>
</organism>
<feature type="region of interest" description="Disordered" evidence="1">
    <location>
        <begin position="910"/>
        <end position="936"/>
    </location>
</feature>
<feature type="compositionally biased region" description="Low complexity" evidence="1">
    <location>
        <begin position="536"/>
        <end position="554"/>
    </location>
</feature>
<dbReference type="EMBL" id="NWUJ01000009">
    <property type="protein sequence ID" value="PFH32946.1"/>
    <property type="molecule type" value="Genomic_DNA"/>
</dbReference>
<dbReference type="VEuPathDB" id="ToxoDB:BESB_081450"/>
<feature type="compositionally biased region" description="Polar residues" evidence="1">
    <location>
        <begin position="405"/>
        <end position="415"/>
    </location>
</feature>
<dbReference type="PANTHER" id="PTHR45725:SF18">
    <property type="entry name" value="ORC1-LIKE AAA ATPASE DOMAIN-CONTAINING PROTEIN"/>
    <property type="match status" value="1"/>
</dbReference>
<dbReference type="Proteomes" id="UP000224006">
    <property type="component" value="Chromosome VIII"/>
</dbReference>
<feature type="compositionally biased region" description="Basic and acidic residues" evidence="1">
    <location>
        <begin position="313"/>
        <end position="331"/>
    </location>
</feature>
<feature type="compositionally biased region" description="Polar residues" evidence="1">
    <location>
        <begin position="26"/>
        <end position="38"/>
    </location>
</feature>
<feature type="region of interest" description="Disordered" evidence="1">
    <location>
        <begin position="525"/>
        <end position="554"/>
    </location>
</feature>
<feature type="region of interest" description="Disordered" evidence="1">
    <location>
        <begin position="958"/>
        <end position="1000"/>
    </location>
</feature>
<dbReference type="PANTHER" id="PTHR45725">
    <property type="entry name" value="FORMIN HOMOLOGY 2 FAMILY MEMBER"/>
    <property type="match status" value="1"/>
</dbReference>
<feature type="compositionally biased region" description="Basic and acidic residues" evidence="1">
    <location>
        <begin position="214"/>
        <end position="233"/>
    </location>
</feature>
<feature type="compositionally biased region" description="Basic and acidic residues" evidence="1">
    <location>
        <begin position="185"/>
        <end position="197"/>
    </location>
</feature>
<accession>A0A2A9MAI3</accession>
<feature type="compositionally biased region" description="Low complexity" evidence="1">
    <location>
        <begin position="165"/>
        <end position="184"/>
    </location>
</feature>
<feature type="compositionally biased region" description="Low complexity" evidence="1">
    <location>
        <begin position="134"/>
        <end position="156"/>
    </location>
</feature>
<dbReference type="KEGG" id="bbes:BESB_081450"/>